<keyword evidence="1" id="KW-0378">Hydrolase</keyword>
<dbReference type="SUPFAM" id="SSF56784">
    <property type="entry name" value="HAD-like"/>
    <property type="match status" value="1"/>
</dbReference>
<dbReference type="NCBIfam" id="TIGR01489">
    <property type="entry name" value="DKMTPPase-SF"/>
    <property type="match status" value="1"/>
</dbReference>
<gene>
    <name evidence="2" type="ORF">SAMN05421543_1227</name>
</gene>
<dbReference type="PANTHER" id="PTHR28181">
    <property type="entry name" value="UPF0655 PROTEIN YCR015C"/>
    <property type="match status" value="1"/>
</dbReference>
<protein>
    <submittedName>
        <fullName evidence="2">2-hydroxy-3-keto-5-methylthiopentenyl-1-phosphate phosphatase</fullName>
    </submittedName>
</protein>
<dbReference type="PANTHER" id="PTHR28181:SF2">
    <property type="entry name" value="PHOSPHORIC MONOESTER HYDROLASE"/>
    <property type="match status" value="1"/>
</dbReference>
<dbReference type="InterPro" id="IPR006384">
    <property type="entry name" value="HAD_hydro_PyrdxlP_Pase-like"/>
</dbReference>
<dbReference type="NCBIfam" id="TIGR01488">
    <property type="entry name" value="HAD-SF-IB"/>
    <property type="match status" value="1"/>
</dbReference>
<dbReference type="Pfam" id="PF12710">
    <property type="entry name" value="HAD"/>
    <property type="match status" value="1"/>
</dbReference>
<proteinExistence type="predicted"/>
<keyword evidence="3" id="KW-1185">Reference proteome</keyword>
<dbReference type="InterPro" id="IPR023214">
    <property type="entry name" value="HAD_sf"/>
</dbReference>
<reference evidence="3" key="1">
    <citation type="submission" date="2016-10" db="EMBL/GenBank/DDBJ databases">
        <authorList>
            <person name="Varghese N."/>
        </authorList>
    </citation>
    <scope>NUCLEOTIDE SEQUENCE [LARGE SCALE GENOMIC DNA]</scope>
    <source>
        <strain evidence="3">DSM 17980</strain>
    </source>
</reference>
<dbReference type="EMBL" id="FPBV01000022">
    <property type="protein sequence ID" value="SFV02983.1"/>
    <property type="molecule type" value="Genomic_DNA"/>
</dbReference>
<dbReference type="STRING" id="392015.SAMN05421543_1227"/>
<sequence length="233" mass="26152">MIDRPMPDFADGAWDVFCDFDGTISENDMIAQIMKRFVPEAGLELMDRVNRHELTVQEGVEQMFARIPSSRFGEVRDFAVTSVRLRQGFPAFVRLCRERGWRLTVVSGGFDFFVEPALAPFRDRLDVVCNRIDASGSHLRVVWSTPCDAACEGGCGLCKPAVLRYRQRPGVRQMLVGDGVTDAKAARVADFVFARDRLRGECDRMGIPSLPFETFDDIVARLADVPRDQGVAR</sequence>
<evidence type="ECO:0000313" key="2">
    <source>
        <dbReference type="EMBL" id="SFV02983.1"/>
    </source>
</evidence>
<dbReference type="RefSeq" id="WP_245784039.1">
    <property type="nucleotide sequence ID" value="NZ_FPBV01000022.1"/>
</dbReference>
<dbReference type="Proteomes" id="UP000183508">
    <property type="component" value="Unassembled WGS sequence"/>
</dbReference>
<name>A0A1I7KZS4_9BACL</name>
<dbReference type="Gene3D" id="3.40.50.1000">
    <property type="entry name" value="HAD superfamily/HAD-like"/>
    <property type="match status" value="1"/>
</dbReference>
<dbReference type="InterPro" id="IPR036412">
    <property type="entry name" value="HAD-like_sf"/>
</dbReference>
<dbReference type="AlphaFoldDB" id="A0A1I7KZS4"/>
<organism evidence="2 3">
    <name type="scientific">Alicyclobacillus macrosporangiidus</name>
    <dbReference type="NCBI Taxonomy" id="392015"/>
    <lineage>
        <taxon>Bacteria</taxon>
        <taxon>Bacillati</taxon>
        <taxon>Bacillota</taxon>
        <taxon>Bacilli</taxon>
        <taxon>Bacillales</taxon>
        <taxon>Alicyclobacillaceae</taxon>
        <taxon>Alicyclobacillus</taxon>
    </lineage>
</organism>
<evidence type="ECO:0000313" key="3">
    <source>
        <dbReference type="Proteomes" id="UP000183508"/>
    </source>
</evidence>
<evidence type="ECO:0000256" key="1">
    <source>
        <dbReference type="ARBA" id="ARBA00022801"/>
    </source>
</evidence>
<dbReference type="GO" id="GO:0016791">
    <property type="term" value="F:phosphatase activity"/>
    <property type="evidence" value="ECO:0007669"/>
    <property type="project" value="InterPro"/>
</dbReference>
<accession>A0A1I7KZS4</accession>
<dbReference type="Gene3D" id="3.90.1470.20">
    <property type="match status" value="1"/>
</dbReference>
<dbReference type="eggNOG" id="COG4359">
    <property type="taxonomic scope" value="Bacteria"/>
</dbReference>
<dbReference type="InterPro" id="IPR050849">
    <property type="entry name" value="HAD-like_hydrolase_phosphatase"/>
</dbReference>